<comment type="caution">
    <text evidence="2">The sequence shown here is derived from an EMBL/GenBank/DDBJ whole genome shotgun (WGS) entry which is preliminary data.</text>
</comment>
<dbReference type="AlphaFoldDB" id="A0A644W2I5"/>
<protein>
    <submittedName>
        <fullName evidence="2">Uncharacterized protein</fullName>
    </submittedName>
</protein>
<name>A0A644W2I5_9ZZZZ</name>
<evidence type="ECO:0000313" key="2">
    <source>
        <dbReference type="EMBL" id="MPL97650.1"/>
    </source>
</evidence>
<keyword evidence="1" id="KW-0812">Transmembrane</keyword>
<proteinExistence type="predicted"/>
<gene>
    <name evidence="2" type="ORF">SDC9_43842</name>
</gene>
<organism evidence="2">
    <name type="scientific">bioreactor metagenome</name>
    <dbReference type="NCBI Taxonomy" id="1076179"/>
    <lineage>
        <taxon>unclassified sequences</taxon>
        <taxon>metagenomes</taxon>
        <taxon>ecological metagenomes</taxon>
    </lineage>
</organism>
<sequence>MIIAIELNININISVVVNSILITVITIITQLLEINNIFIPEIGI</sequence>
<keyword evidence="1" id="KW-1133">Transmembrane helix</keyword>
<feature type="transmembrane region" description="Helical" evidence="1">
    <location>
        <begin position="12"/>
        <end position="32"/>
    </location>
</feature>
<keyword evidence="1" id="KW-0472">Membrane</keyword>
<reference evidence="2" key="1">
    <citation type="submission" date="2019-08" db="EMBL/GenBank/DDBJ databases">
        <authorList>
            <person name="Kucharzyk K."/>
            <person name="Murdoch R.W."/>
            <person name="Higgins S."/>
            <person name="Loffler F."/>
        </authorList>
    </citation>
    <scope>NUCLEOTIDE SEQUENCE</scope>
</reference>
<dbReference type="EMBL" id="VSSQ01000567">
    <property type="protein sequence ID" value="MPL97650.1"/>
    <property type="molecule type" value="Genomic_DNA"/>
</dbReference>
<evidence type="ECO:0000256" key="1">
    <source>
        <dbReference type="SAM" id="Phobius"/>
    </source>
</evidence>
<accession>A0A644W2I5</accession>